<reference evidence="5 6" key="1">
    <citation type="submission" date="2019-09" db="EMBL/GenBank/DDBJ databases">
        <authorList>
            <person name="Brejova B."/>
        </authorList>
    </citation>
    <scope>NUCLEOTIDE SEQUENCE [LARGE SCALE GENOMIC DNA]</scope>
</reference>
<keyword evidence="3" id="KW-0143">Chaperone</keyword>
<proteinExistence type="inferred from homology"/>
<feature type="compositionally biased region" description="Low complexity" evidence="4">
    <location>
        <begin position="632"/>
        <end position="649"/>
    </location>
</feature>
<comment type="similarity">
    <text evidence="1">Belongs to the synembryn family.</text>
</comment>
<dbReference type="AlphaFoldDB" id="A0A5E8B6U0"/>
<dbReference type="EMBL" id="CABVLU010000001">
    <property type="protein sequence ID" value="VVT45324.1"/>
    <property type="molecule type" value="Genomic_DNA"/>
</dbReference>
<evidence type="ECO:0000256" key="3">
    <source>
        <dbReference type="ARBA" id="ARBA00023186"/>
    </source>
</evidence>
<dbReference type="GO" id="GO:0007186">
    <property type="term" value="P:G protein-coupled receptor signaling pathway"/>
    <property type="evidence" value="ECO:0007669"/>
    <property type="project" value="TreeGrafter"/>
</dbReference>
<dbReference type="GeneID" id="43579535"/>
<dbReference type="PANTHER" id="PTHR12425">
    <property type="entry name" value="SYNEMBRYN"/>
    <property type="match status" value="1"/>
</dbReference>
<dbReference type="Pfam" id="PF10165">
    <property type="entry name" value="Ric8"/>
    <property type="match status" value="2"/>
</dbReference>
<dbReference type="GO" id="GO:0005737">
    <property type="term" value="C:cytoplasm"/>
    <property type="evidence" value="ECO:0007669"/>
    <property type="project" value="TreeGrafter"/>
</dbReference>
<dbReference type="GO" id="GO:0001965">
    <property type="term" value="F:G-protein alpha-subunit binding"/>
    <property type="evidence" value="ECO:0007669"/>
    <property type="project" value="TreeGrafter"/>
</dbReference>
<dbReference type="RefSeq" id="XP_031851326.1">
    <property type="nucleotide sequence ID" value="XM_031995435.1"/>
</dbReference>
<organism evidence="5 6">
    <name type="scientific">Magnusiomyces paraingens</name>
    <dbReference type="NCBI Taxonomy" id="2606893"/>
    <lineage>
        <taxon>Eukaryota</taxon>
        <taxon>Fungi</taxon>
        <taxon>Dikarya</taxon>
        <taxon>Ascomycota</taxon>
        <taxon>Saccharomycotina</taxon>
        <taxon>Dipodascomycetes</taxon>
        <taxon>Dipodascales</taxon>
        <taxon>Dipodascaceae</taxon>
        <taxon>Magnusiomyces</taxon>
    </lineage>
</organism>
<evidence type="ECO:0000313" key="6">
    <source>
        <dbReference type="Proteomes" id="UP000398389"/>
    </source>
</evidence>
<feature type="compositionally biased region" description="Acidic residues" evidence="4">
    <location>
        <begin position="764"/>
        <end position="773"/>
    </location>
</feature>
<evidence type="ECO:0000256" key="1">
    <source>
        <dbReference type="ARBA" id="ARBA00009049"/>
    </source>
</evidence>
<feature type="region of interest" description="Disordered" evidence="4">
    <location>
        <begin position="754"/>
        <end position="775"/>
    </location>
</feature>
<dbReference type="InterPro" id="IPR019318">
    <property type="entry name" value="Gua_nucleotide_exch_fac_Ric8"/>
</dbReference>
<accession>A0A5E8B6U0</accession>
<feature type="compositionally biased region" description="Low complexity" evidence="4">
    <location>
        <begin position="612"/>
        <end position="624"/>
    </location>
</feature>
<protein>
    <submittedName>
        <fullName evidence="5">Uncharacterized protein</fullName>
    </submittedName>
</protein>
<dbReference type="Proteomes" id="UP000398389">
    <property type="component" value="Unassembled WGS sequence"/>
</dbReference>
<feature type="compositionally biased region" description="Polar residues" evidence="4">
    <location>
        <begin position="509"/>
        <end position="529"/>
    </location>
</feature>
<gene>
    <name evidence="5" type="ORF">SAPINGB_P000712</name>
</gene>
<dbReference type="GO" id="GO:0005085">
    <property type="term" value="F:guanyl-nucleotide exchange factor activity"/>
    <property type="evidence" value="ECO:0007669"/>
    <property type="project" value="UniProtKB-KW"/>
</dbReference>
<feature type="region of interest" description="Disordered" evidence="4">
    <location>
        <begin position="612"/>
        <end position="677"/>
    </location>
</feature>
<feature type="compositionally biased region" description="Polar residues" evidence="4">
    <location>
        <begin position="468"/>
        <end position="489"/>
    </location>
</feature>
<dbReference type="PANTHER" id="PTHR12425:SF5">
    <property type="entry name" value="SYNEMBRYN"/>
    <property type="match status" value="1"/>
</dbReference>
<keyword evidence="6" id="KW-1185">Reference proteome</keyword>
<sequence length="810" mass="90248">MTSALSDSDSDSVLKIELPTQYYNDFDSLLEFIITFPSYKNKSFVKTLQQSPQSIKIIEVNLETLKRFGRSPDNSRLITENHVIALINFIEPRYSEKICIEGLSILANALVVNTTLLNSWDCTKIFNLTLRCYVPRAPSLSLSERYLFRRLGFLFTYRHNKLNEDQVALFFPLITRSMSELPRDVSRFSDPEYMPLIKLNSIELLKVTFNVFHHYSDYTLHTLEKSGVMCQICKTLIITDTGSVENSDLTRYLFNCLMCSTSPPEWFNTEGEFEDSEDIFENLVIVPSADDYKDLSLHKVSSSSLLIRILEFAKLATNPQYAKMLLSDITLSPCLTCLQKVIQKVYSPGSAETESQDTPKIQRLKNIAESYLLPSESEREYPLGSLDAPHSLSNAFVRFSSDISLTTSTAIVQDIYWKLFYGREGLLVSKMGLGFASSFLSTTSTLFSGETKKADDIADTEQQTEVAISRSTTLVSPHNTQRSDSNSSKLKMMFKSDDDYKEISREGSSDLTSSNTHSPSTGSFSDYPSSNNDSITLLDKSDSSSILDSLPFFSTSPKPTLAKLKAKTKSLARGKNLCKASELDPKESEKNTNTNKSCGFVSKYLPGVSCSNTSLSSSKTTTPAKKSDLTSDKANTSKSSASKSSNSLSEIGPPQGNVKPINIQQSNTSNSIDSVGSVGSSASANVLLYPYISPADNIENLKKDSTLKTHVKYNDDEINLSETTTGSKVSIDPITGKMLTHDEFNRQLEKIQQAAKERSLNPDNADELEWTEEEKEKEAEKMFDLFERLNKNGVIKVANPSQVFQQSISK</sequence>
<feature type="region of interest" description="Disordered" evidence="4">
    <location>
        <begin position="504"/>
        <end position="529"/>
    </location>
</feature>
<evidence type="ECO:0000313" key="5">
    <source>
        <dbReference type="EMBL" id="VVT45324.1"/>
    </source>
</evidence>
<evidence type="ECO:0000256" key="4">
    <source>
        <dbReference type="SAM" id="MobiDB-lite"/>
    </source>
</evidence>
<name>A0A5E8B6U0_9ASCO</name>
<feature type="region of interest" description="Disordered" evidence="4">
    <location>
        <begin position="468"/>
        <end position="490"/>
    </location>
</feature>
<dbReference type="OrthoDB" id="5585685at2759"/>
<keyword evidence="2" id="KW-0344">Guanine-nucleotide releasing factor</keyword>
<evidence type="ECO:0000256" key="2">
    <source>
        <dbReference type="ARBA" id="ARBA00022658"/>
    </source>
</evidence>